<protein>
    <submittedName>
        <fullName evidence="2">ATP-binding protein</fullName>
    </submittedName>
</protein>
<dbReference type="RefSeq" id="WP_217871130.1">
    <property type="nucleotide sequence ID" value="NZ_JAHSTU010000002.1"/>
</dbReference>
<dbReference type="PANTHER" id="PTHR43581">
    <property type="entry name" value="ATP/GTP PHOSPHATASE"/>
    <property type="match status" value="1"/>
</dbReference>
<gene>
    <name evidence="2" type="ORF">KVG88_09090</name>
</gene>
<keyword evidence="2" id="KW-0547">Nucleotide-binding</keyword>
<keyword evidence="2" id="KW-0067">ATP-binding</keyword>
<organism evidence="2 3">
    <name type="scientific">Pseudomonas azerbaijanoccidentalis</name>
    <dbReference type="NCBI Taxonomy" id="2842347"/>
    <lineage>
        <taxon>Bacteria</taxon>
        <taxon>Pseudomonadati</taxon>
        <taxon>Pseudomonadota</taxon>
        <taxon>Gammaproteobacteria</taxon>
        <taxon>Pseudomonadales</taxon>
        <taxon>Pseudomonadaceae</taxon>
        <taxon>Pseudomonas</taxon>
    </lineage>
</organism>
<evidence type="ECO:0000259" key="1">
    <source>
        <dbReference type="SMART" id="SM00382"/>
    </source>
</evidence>
<dbReference type="PANTHER" id="PTHR43581:SF2">
    <property type="entry name" value="EXCINUCLEASE ATPASE SUBUNIT"/>
    <property type="match status" value="1"/>
</dbReference>
<dbReference type="InterPro" id="IPR038729">
    <property type="entry name" value="Rad50/SbcC_AAA"/>
</dbReference>
<dbReference type="Pfam" id="PF13476">
    <property type="entry name" value="AAA_23"/>
    <property type="match status" value="1"/>
</dbReference>
<accession>A0ABS6QMQ0</accession>
<dbReference type="InterPro" id="IPR003593">
    <property type="entry name" value="AAA+_ATPase"/>
</dbReference>
<feature type="domain" description="AAA+ ATPase" evidence="1">
    <location>
        <begin position="24"/>
        <end position="263"/>
    </location>
</feature>
<reference evidence="2" key="1">
    <citation type="submission" date="2021-06" db="EMBL/GenBank/DDBJ databases">
        <title>Updating the genus Pseudomonas: Description of 43 new species and partition of the Pseudomonas putida group.</title>
        <authorList>
            <person name="Girard L."/>
            <person name="Lood C."/>
            <person name="Vandamme P."/>
            <person name="Rokni-Zadeh H."/>
            <person name="Van Noort V."/>
            <person name="Hofte M."/>
            <person name="Lavigne R."/>
            <person name="De Mot R."/>
        </authorList>
    </citation>
    <scope>NUCLEOTIDE SEQUENCE</scope>
    <source>
        <strain evidence="2">SWRI74</strain>
    </source>
</reference>
<dbReference type="GO" id="GO:0005524">
    <property type="term" value="F:ATP binding"/>
    <property type="evidence" value="ECO:0007669"/>
    <property type="project" value="UniProtKB-KW"/>
</dbReference>
<evidence type="ECO:0000313" key="3">
    <source>
        <dbReference type="Proteomes" id="UP001049200"/>
    </source>
</evidence>
<proteinExistence type="predicted"/>
<dbReference type="EMBL" id="JAHSTU010000002">
    <property type="protein sequence ID" value="MBV4520216.1"/>
    <property type="molecule type" value="Genomic_DNA"/>
</dbReference>
<comment type="caution">
    <text evidence="2">The sequence shown here is derived from an EMBL/GenBank/DDBJ whole genome shotgun (WGS) entry which is preliminary data.</text>
</comment>
<keyword evidence="3" id="KW-1185">Reference proteome</keyword>
<evidence type="ECO:0000313" key="2">
    <source>
        <dbReference type="EMBL" id="MBV4520216.1"/>
    </source>
</evidence>
<name>A0ABS6QMQ0_9PSED</name>
<dbReference type="InterPro" id="IPR051396">
    <property type="entry name" value="Bact_Antivir_Def_Nuclease"/>
</dbReference>
<dbReference type="Proteomes" id="UP001049200">
    <property type="component" value="Unassembled WGS sequence"/>
</dbReference>
<sequence length="493" mass="56023">MKISLQINNVQHISTASFLIDVKDNKLTCVVGKNGAGKTTLIKAIRNLCSADTFAKTSSDNIFRESSKVTYLADDVEFKFVYDDGIRALNCHTPIPDHIKALIDVELPMPYGQRFNFFQSISNADDDIRKSIVLSKYTQPTELIEFMRAIYGTNKFDELVEIKVSSESYYCLPLEDSRYIREDYFSSGEYFLISLYRKIKGRCKLIVIDEIDISLDAAAQSRLIERLRGFCERYEVNILFTTHSLAMMRTLRDDELYYMEETGGATQIRPASYNYIKSMLFGFKGWDKYILTEDEELREQIEFLMEKINKDDLFFSYKVIPAGGADNVIDLMQRNVEENFLSVPENVITILDGDKKENGRVKRLPSIYVTPINNIESALSDEYSRIDFPYRLPEHVKSHGVKSLFTEMTKRHKVISIPQLHNYLYDKFEGEYKGLVGVLESFLTSKKTERVVSGPIVVSIGEVASVAVAVAVAVDGSVDVSSPSGDNNVAERA</sequence>
<dbReference type="SMART" id="SM00382">
    <property type="entry name" value="AAA"/>
    <property type="match status" value="1"/>
</dbReference>